<dbReference type="EMBL" id="SRLO01000333">
    <property type="protein sequence ID" value="TNN60471.1"/>
    <property type="molecule type" value="Genomic_DNA"/>
</dbReference>
<feature type="region of interest" description="Disordered" evidence="1">
    <location>
        <begin position="51"/>
        <end position="70"/>
    </location>
</feature>
<evidence type="ECO:0000313" key="2">
    <source>
        <dbReference type="EMBL" id="TNN60471.1"/>
    </source>
</evidence>
<keyword evidence="3" id="KW-1185">Reference proteome</keyword>
<evidence type="ECO:0000313" key="3">
    <source>
        <dbReference type="Proteomes" id="UP000314294"/>
    </source>
</evidence>
<proteinExistence type="predicted"/>
<dbReference type="AlphaFoldDB" id="A0A4Z2H4C4"/>
<reference evidence="2 3" key="1">
    <citation type="submission" date="2019-03" db="EMBL/GenBank/DDBJ databases">
        <title>First draft genome of Liparis tanakae, snailfish: a comprehensive survey of snailfish specific genes.</title>
        <authorList>
            <person name="Kim W."/>
            <person name="Song I."/>
            <person name="Jeong J.-H."/>
            <person name="Kim D."/>
            <person name="Kim S."/>
            <person name="Ryu S."/>
            <person name="Song J.Y."/>
            <person name="Lee S.K."/>
        </authorList>
    </citation>
    <scope>NUCLEOTIDE SEQUENCE [LARGE SCALE GENOMIC DNA]</scope>
    <source>
        <tissue evidence="2">Muscle</tissue>
    </source>
</reference>
<feature type="compositionally biased region" description="Acidic residues" evidence="1">
    <location>
        <begin position="110"/>
        <end position="120"/>
    </location>
</feature>
<feature type="compositionally biased region" description="Basic and acidic residues" evidence="1">
    <location>
        <begin position="100"/>
        <end position="109"/>
    </location>
</feature>
<feature type="region of interest" description="Disordered" evidence="1">
    <location>
        <begin position="100"/>
        <end position="120"/>
    </location>
</feature>
<evidence type="ECO:0000256" key="1">
    <source>
        <dbReference type="SAM" id="MobiDB-lite"/>
    </source>
</evidence>
<organism evidence="2 3">
    <name type="scientific">Liparis tanakae</name>
    <name type="common">Tanaka's snailfish</name>
    <dbReference type="NCBI Taxonomy" id="230148"/>
    <lineage>
        <taxon>Eukaryota</taxon>
        <taxon>Metazoa</taxon>
        <taxon>Chordata</taxon>
        <taxon>Craniata</taxon>
        <taxon>Vertebrata</taxon>
        <taxon>Euteleostomi</taxon>
        <taxon>Actinopterygii</taxon>
        <taxon>Neopterygii</taxon>
        <taxon>Teleostei</taxon>
        <taxon>Neoteleostei</taxon>
        <taxon>Acanthomorphata</taxon>
        <taxon>Eupercaria</taxon>
        <taxon>Perciformes</taxon>
        <taxon>Cottioidei</taxon>
        <taxon>Cottales</taxon>
        <taxon>Liparidae</taxon>
        <taxon>Liparis</taxon>
    </lineage>
</organism>
<gene>
    <name evidence="2" type="ORF">EYF80_029322</name>
</gene>
<dbReference type="Proteomes" id="UP000314294">
    <property type="component" value="Unassembled WGS sequence"/>
</dbReference>
<feature type="compositionally biased region" description="Basic and acidic residues" evidence="1">
    <location>
        <begin position="61"/>
        <end position="70"/>
    </location>
</feature>
<accession>A0A4Z2H4C4</accession>
<comment type="caution">
    <text evidence="2">The sequence shown here is derived from an EMBL/GenBank/DDBJ whole genome shotgun (WGS) entry which is preliminary data.</text>
</comment>
<name>A0A4Z2H4C4_9TELE</name>
<protein>
    <submittedName>
        <fullName evidence="2">Uncharacterized protein</fullName>
    </submittedName>
</protein>
<sequence>MHISPHTRPPEEKVHSEHDTLRTVWMRCLRHSPGLQGRRSVRSGVLRLSELMQPHGNTGARHGDPKGPKEFVRKMREKGGMEGWRDEGMEGWRDQSYVRQEKPRRMMEGEKEEEDEIKLR</sequence>